<accession>A0A562VF79</accession>
<keyword evidence="3" id="KW-1185">Reference proteome</keyword>
<dbReference type="RefSeq" id="WP_145024807.1">
    <property type="nucleotide sequence ID" value="NZ_VLLN01000026.1"/>
</dbReference>
<dbReference type="EMBL" id="VLLN01000026">
    <property type="protein sequence ID" value="TWJ16559.1"/>
    <property type="molecule type" value="Genomic_DNA"/>
</dbReference>
<protein>
    <recommendedName>
        <fullName evidence="4">Outer membrane lipoprotein-sorting protein</fullName>
    </recommendedName>
</protein>
<proteinExistence type="predicted"/>
<dbReference type="OrthoDB" id="128937at2"/>
<sequence length="249" mass="27664">MALRNSLYAVTISSALLCLLFLAGPCKGEAGNADPTREIVASMLQAYGGDASVRKVVSVTAKGRIIEFLNGKEGSYRRYFERPRKLRIEVMPEQGGEIRVLNGDKGWQVSSERFIPVSPLELQSMIYQYSYLDLPMGMVGDKSRITYGGKQHYKGREVFLLLIEPNDAPRLKVLIDARTRLIVRVSASFSMGMMGAGELSTEYGDFRPAGGVLFPYKLVNFAGDMKLSEITMDVIEVNRGISHELFVPH</sequence>
<evidence type="ECO:0008006" key="4">
    <source>
        <dbReference type="Google" id="ProtNLM"/>
    </source>
</evidence>
<comment type="caution">
    <text evidence="2">The sequence shown here is derived from an EMBL/GenBank/DDBJ whole genome shotgun (WGS) entry which is preliminary data.</text>
</comment>
<keyword evidence="1" id="KW-0732">Signal</keyword>
<evidence type="ECO:0000313" key="3">
    <source>
        <dbReference type="Proteomes" id="UP000319449"/>
    </source>
</evidence>
<evidence type="ECO:0000313" key="2">
    <source>
        <dbReference type="EMBL" id="TWJ16559.1"/>
    </source>
</evidence>
<reference evidence="2 3" key="1">
    <citation type="submission" date="2019-07" db="EMBL/GenBank/DDBJ databases">
        <title>Genomic Encyclopedia of Archaeal and Bacterial Type Strains, Phase II (KMG-II): from individual species to whole genera.</title>
        <authorList>
            <person name="Goeker M."/>
        </authorList>
    </citation>
    <scope>NUCLEOTIDE SEQUENCE [LARGE SCALE GENOMIC DNA]</scope>
    <source>
        <strain evidence="2 3">ATCC BAA-1139</strain>
    </source>
</reference>
<evidence type="ECO:0000256" key="1">
    <source>
        <dbReference type="SAM" id="SignalP"/>
    </source>
</evidence>
<feature type="signal peptide" evidence="1">
    <location>
        <begin position="1"/>
        <end position="28"/>
    </location>
</feature>
<feature type="chain" id="PRO_5022245149" description="Outer membrane lipoprotein-sorting protein" evidence="1">
    <location>
        <begin position="29"/>
        <end position="249"/>
    </location>
</feature>
<dbReference type="Gene3D" id="2.50.20.10">
    <property type="entry name" value="Lipoprotein localisation LolA/LolB/LppX"/>
    <property type="match status" value="1"/>
</dbReference>
<organism evidence="2 3">
    <name type="scientific">Geobacter argillaceus</name>
    <dbReference type="NCBI Taxonomy" id="345631"/>
    <lineage>
        <taxon>Bacteria</taxon>
        <taxon>Pseudomonadati</taxon>
        <taxon>Thermodesulfobacteriota</taxon>
        <taxon>Desulfuromonadia</taxon>
        <taxon>Geobacterales</taxon>
        <taxon>Geobacteraceae</taxon>
        <taxon>Geobacter</taxon>
    </lineage>
</organism>
<dbReference type="Proteomes" id="UP000319449">
    <property type="component" value="Unassembled WGS sequence"/>
</dbReference>
<dbReference type="AlphaFoldDB" id="A0A562VF79"/>
<name>A0A562VF79_9BACT</name>
<gene>
    <name evidence="2" type="ORF">JN12_03314</name>
</gene>